<dbReference type="AlphaFoldDB" id="A0AAJ8JWL3"/>
<keyword evidence="2" id="KW-0812">Transmembrane</keyword>
<organism evidence="3 4">
    <name type="scientific">Cryptococcus depauperatus CBS 7841</name>
    <dbReference type="NCBI Taxonomy" id="1295531"/>
    <lineage>
        <taxon>Eukaryota</taxon>
        <taxon>Fungi</taxon>
        <taxon>Dikarya</taxon>
        <taxon>Basidiomycota</taxon>
        <taxon>Agaricomycotina</taxon>
        <taxon>Tremellomycetes</taxon>
        <taxon>Tremellales</taxon>
        <taxon>Cryptococcaceae</taxon>
        <taxon>Cryptococcus</taxon>
    </lineage>
</organism>
<feature type="transmembrane region" description="Helical" evidence="2">
    <location>
        <begin position="98"/>
        <end position="119"/>
    </location>
</feature>
<accession>A0AAJ8JWL3</accession>
<feature type="region of interest" description="Disordered" evidence="1">
    <location>
        <begin position="216"/>
        <end position="324"/>
    </location>
</feature>
<evidence type="ECO:0000256" key="2">
    <source>
        <dbReference type="SAM" id="Phobius"/>
    </source>
</evidence>
<dbReference type="KEGG" id="cdep:91089133"/>
<reference evidence="3" key="2">
    <citation type="journal article" date="2022" name="Elife">
        <title>Obligate sexual reproduction of a homothallic fungus closely related to the Cryptococcus pathogenic species complex.</title>
        <authorList>
            <person name="Passer A.R."/>
            <person name="Clancey S.A."/>
            <person name="Shea T."/>
            <person name="David-Palma M."/>
            <person name="Averette A.F."/>
            <person name="Boekhout T."/>
            <person name="Porcel B.M."/>
            <person name="Nowrousian M."/>
            <person name="Cuomo C.A."/>
            <person name="Sun S."/>
            <person name="Heitman J."/>
            <person name="Coelho M.A."/>
        </authorList>
    </citation>
    <scope>NUCLEOTIDE SEQUENCE</scope>
    <source>
        <strain evidence="3">CBS 7841</strain>
    </source>
</reference>
<name>A0AAJ8JWL3_9TREE</name>
<reference evidence="3" key="1">
    <citation type="submission" date="2016-06" db="EMBL/GenBank/DDBJ databases">
        <authorList>
            <person name="Cuomo C."/>
            <person name="Litvintseva A."/>
            <person name="Heitman J."/>
            <person name="Chen Y."/>
            <person name="Sun S."/>
            <person name="Springer D."/>
            <person name="Dromer F."/>
            <person name="Young S."/>
            <person name="Zeng Q."/>
            <person name="Chapman S."/>
            <person name="Gujja S."/>
            <person name="Saif S."/>
            <person name="Birren B."/>
        </authorList>
    </citation>
    <scope>NUCLEOTIDE SEQUENCE</scope>
    <source>
        <strain evidence="3">CBS 7841</strain>
    </source>
</reference>
<sequence length="362" mass="40124">MPSRLPPPSGPPPAYTTVVRKVYPYSLRPVVIFVSIVGFIYGLALGVGSIRDISVDGETSKMKVMDLVQAILFFVIALIELYCVVVAAVQNLNLARMFLILAPVGILVNIGVSVLSIVAHFTLKTDLVNQCTTDRIGKPLTDGWDTISNVTMSEAHTICQGSWSRNTWGVFAWLFFTLVLSLIFSSTLFAYYHQLLDPSSIRERRPTLIRQNDSYPMQFEHYPPPPHNGSQPWMVPPYPGPPAGNSSYPPPPQGYEKSDYHPDAEWAQSNYPPPPGAPLSDSNSRGVENREEEEAWERARAEGATAHLTGHAAAPNRNSDERERGYVIPNAEEDMAWERAKNEGVTAHITGHGTGRDREREV</sequence>
<keyword evidence="2" id="KW-1133">Transmembrane helix</keyword>
<evidence type="ECO:0000256" key="1">
    <source>
        <dbReference type="SAM" id="MobiDB-lite"/>
    </source>
</evidence>
<evidence type="ECO:0000313" key="4">
    <source>
        <dbReference type="Proteomes" id="UP000094043"/>
    </source>
</evidence>
<feature type="transmembrane region" description="Helical" evidence="2">
    <location>
        <begin position="30"/>
        <end position="50"/>
    </location>
</feature>
<dbReference type="GeneID" id="91089133"/>
<dbReference type="RefSeq" id="XP_066070394.1">
    <property type="nucleotide sequence ID" value="XM_066214297.1"/>
</dbReference>
<dbReference type="Proteomes" id="UP000094043">
    <property type="component" value="Chromosome 6"/>
</dbReference>
<protein>
    <submittedName>
        <fullName evidence="3">Uncharacterized protein</fullName>
    </submittedName>
</protein>
<feature type="region of interest" description="Disordered" evidence="1">
    <location>
        <begin position="338"/>
        <end position="362"/>
    </location>
</feature>
<feature type="transmembrane region" description="Helical" evidence="2">
    <location>
        <begin position="170"/>
        <end position="192"/>
    </location>
</feature>
<feature type="compositionally biased region" description="Low complexity" evidence="1">
    <location>
        <begin position="302"/>
        <end position="314"/>
    </location>
</feature>
<gene>
    <name evidence="3" type="ORF">L203_104924</name>
</gene>
<proteinExistence type="predicted"/>
<dbReference type="EMBL" id="CP143789">
    <property type="protein sequence ID" value="WVN89694.1"/>
    <property type="molecule type" value="Genomic_DNA"/>
</dbReference>
<feature type="compositionally biased region" description="Pro residues" evidence="1">
    <location>
        <begin position="234"/>
        <end position="253"/>
    </location>
</feature>
<feature type="transmembrane region" description="Helical" evidence="2">
    <location>
        <begin position="70"/>
        <end position="89"/>
    </location>
</feature>
<keyword evidence="2" id="KW-0472">Membrane</keyword>
<keyword evidence="4" id="KW-1185">Reference proteome</keyword>
<evidence type="ECO:0000313" key="3">
    <source>
        <dbReference type="EMBL" id="WVN89694.1"/>
    </source>
</evidence>
<reference evidence="3" key="3">
    <citation type="submission" date="2024-01" db="EMBL/GenBank/DDBJ databases">
        <authorList>
            <person name="Coelho M.A."/>
            <person name="David-Palma M."/>
            <person name="Shea T."/>
            <person name="Sun S."/>
            <person name="Cuomo C.A."/>
            <person name="Heitman J."/>
        </authorList>
    </citation>
    <scope>NUCLEOTIDE SEQUENCE</scope>
    <source>
        <strain evidence="3">CBS 7841</strain>
    </source>
</reference>